<keyword evidence="3" id="KW-1185">Reference proteome</keyword>
<name>F2JQ52_CELLD</name>
<dbReference type="KEGG" id="cle:Clole_0867"/>
<gene>
    <name evidence="2" type="ordered locus">Clole_0867</name>
</gene>
<dbReference type="InterPro" id="IPR027417">
    <property type="entry name" value="P-loop_NTPase"/>
</dbReference>
<dbReference type="Proteomes" id="UP000008467">
    <property type="component" value="Chromosome"/>
</dbReference>
<sequence length="273" mass="31360">MSTTCHTDVKLTDDEGNPYYYYMKNEPIETPFNIHNVQEGKTYHIRRKDGGINEYAVLKENYDRTALSTGIPQAYRYARTKEFDYERYTNLLVAKEARQKSINFIQHFNKFKDKGVGLYIHSPSTGSGKTLLACIIANGLIRQYKEQPRFIDASSLFCESRKANRYSNNEDIRSEDRLRSIENANILIIDDLGADKATDYTSSILYGLINKRTCLRKITIITSRKTLDELKYNTSTVNQIRNSTRVIELPNENVGAKVADEANKDLDNLLNQV</sequence>
<dbReference type="SUPFAM" id="SSF52540">
    <property type="entry name" value="P-loop containing nucleoside triphosphate hydrolases"/>
    <property type="match status" value="1"/>
</dbReference>
<dbReference type="HOGENOM" id="CLU_1018180_0_0_9"/>
<dbReference type="AlphaFoldDB" id="F2JQ52"/>
<dbReference type="InterPro" id="IPR002611">
    <property type="entry name" value="IstB_ATP-bd"/>
</dbReference>
<accession>F2JQ52</accession>
<reference evidence="2 3" key="1">
    <citation type="journal article" date="2011" name="J. Bacteriol.">
        <title>Complete genome sequence of the cellulose-degrading bacterium Cellulosilyticum lentocellum.</title>
        <authorList>
            <consortium name="US DOE Joint Genome Institute"/>
            <person name="Miller D.A."/>
            <person name="Suen G."/>
            <person name="Bruce D."/>
            <person name="Copeland A."/>
            <person name="Cheng J.F."/>
            <person name="Detter C."/>
            <person name="Goodwin L.A."/>
            <person name="Han C.S."/>
            <person name="Hauser L.J."/>
            <person name="Land M.L."/>
            <person name="Lapidus A."/>
            <person name="Lucas S."/>
            <person name="Meincke L."/>
            <person name="Pitluck S."/>
            <person name="Tapia R."/>
            <person name="Teshima H."/>
            <person name="Woyke T."/>
            <person name="Fox B.G."/>
            <person name="Angert E.R."/>
            <person name="Currie C.R."/>
        </authorList>
    </citation>
    <scope>NUCLEOTIDE SEQUENCE [LARGE SCALE GENOMIC DNA]</scope>
    <source>
        <strain evidence="3">ATCC 49066 / DSM 5427 / NCIMB 11756 / RHM5</strain>
    </source>
</reference>
<dbReference type="EMBL" id="CP002582">
    <property type="protein sequence ID" value="ADZ82600.1"/>
    <property type="molecule type" value="Genomic_DNA"/>
</dbReference>
<dbReference type="GO" id="GO:0006260">
    <property type="term" value="P:DNA replication"/>
    <property type="evidence" value="ECO:0007669"/>
    <property type="project" value="TreeGrafter"/>
</dbReference>
<proteinExistence type="predicted"/>
<dbReference type="eggNOG" id="COG1484">
    <property type="taxonomic scope" value="Bacteria"/>
</dbReference>
<dbReference type="Pfam" id="PF01695">
    <property type="entry name" value="IstB_IS21"/>
    <property type="match status" value="1"/>
</dbReference>
<protein>
    <recommendedName>
        <fullName evidence="1">IstB-like ATP-binding domain-containing protein</fullName>
    </recommendedName>
</protein>
<evidence type="ECO:0000313" key="3">
    <source>
        <dbReference type="Proteomes" id="UP000008467"/>
    </source>
</evidence>
<dbReference type="Gene3D" id="3.40.50.300">
    <property type="entry name" value="P-loop containing nucleotide triphosphate hydrolases"/>
    <property type="match status" value="1"/>
</dbReference>
<dbReference type="PANTHER" id="PTHR30050">
    <property type="entry name" value="CHROMOSOMAL REPLICATION INITIATOR PROTEIN DNAA"/>
    <property type="match status" value="1"/>
</dbReference>
<evidence type="ECO:0000259" key="1">
    <source>
        <dbReference type="Pfam" id="PF01695"/>
    </source>
</evidence>
<feature type="domain" description="IstB-like ATP-binding" evidence="1">
    <location>
        <begin position="124"/>
        <end position="229"/>
    </location>
</feature>
<organism evidence="2 3">
    <name type="scientific">Cellulosilyticum lentocellum (strain ATCC 49066 / DSM 5427 / NCIMB 11756 / RHM5)</name>
    <name type="common">Clostridium lentocellum</name>
    <dbReference type="NCBI Taxonomy" id="642492"/>
    <lineage>
        <taxon>Bacteria</taxon>
        <taxon>Bacillati</taxon>
        <taxon>Bacillota</taxon>
        <taxon>Clostridia</taxon>
        <taxon>Lachnospirales</taxon>
        <taxon>Cellulosilyticaceae</taxon>
        <taxon>Cellulosilyticum</taxon>
    </lineage>
</organism>
<dbReference type="GO" id="GO:0005524">
    <property type="term" value="F:ATP binding"/>
    <property type="evidence" value="ECO:0007669"/>
    <property type="project" value="InterPro"/>
</dbReference>
<evidence type="ECO:0000313" key="2">
    <source>
        <dbReference type="EMBL" id="ADZ82600.1"/>
    </source>
</evidence>
<dbReference type="STRING" id="642492.Clole_0867"/>
<dbReference type="PANTHER" id="PTHR30050:SF4">
    <property type="entry name" value="ATP-BINDING PROTEIN RV3427C IN INSERTION SEQUENCE-RELATED"/>
    <property type="match status" value="1"/>
</dbReference>